<dbReference type="Proteomes" id="UP000593579">
    <property type="component" value="Unassembled WGS sequence"/>
</dbReference>
<dbReference type="InterPro" id="IPR053151">
    <property type="entry name" value="RNase_H-like"/>
</dbReference>
<evidence type="ECO:0000313" key="3">
    <source>
        <dbReference type="Proteomes" id="UP000593579"/>
    </source>
</evidence>
<reference evidence="2 3" key="1">
    <citation type="journal article" date="2019" name="Genome Biol. Evol.">
        <title>Insights into the evolution of the New World diploid cottons (Gossypium, subgenus Houzingenia) based on genome sequencing.</title>
        <authorList>
            <person name="Grover C.E."/>
            <person name="Arick M.A. 2nd"/>
            <person name="Thrash A."/>
            <person name="Conover J.L."/>
            <person name="Sanders W.S."/>
            <person name="Peterson D.G."/>
            <person name="Frelichowski J.E."/>
            <person name="Scheffler J.A."/>
            <person name="Scheffler B.E."/>
            <person name="Wendel J.F."/>
        </authorList>
    </citation>
    <scope>NUCLEOTIDE SEQUENCE [LARGE SCALE GENOMIC DNA]</scope>
    <source>
        <strain evidence="2">5</strain>
        <tissue evidence="2">Leaf</tissue>
    </source>
</reference>
<dbReference type="AlphaFoldDB" id="A0A7J9CWL9"/>
<dbReference type="OrthoDB" id="987622at2759"/>
<evidence type="ECO:0008006" key="4">
    <source>
        <dbReference type="Google" id="ProtNLM"/>
    </source>
</evidence>
<evidence type="ECO:0000313" key="2">
    <source>
        <dbReference type="EMBL" id="MBA0752843.1"/>
    </source>
</evidence>
<keyword evidence="1" id="KW-0812">Transmembrane</keyword>
<keyword evidence="1" id="KW-0472">Membrane</keyword>
<dbReference type="PANTHER" id="PTHR47723:SF19">
    <property type="entry name" value="POLYNUCLEOTIDYL TRANSFERASE, RIBONUCLEASE H-LIKE SUPERFAMILY PROTEIN"/>
    <property type="match status" value="1"/>
</dbReference>
<evidence type="ECO:0000256" key="1">
    <source>
        <dbReference type="SAM" id="Phobius"/>
    </source>
</evidence>
<protein>
    <recommendedName>
        <fullName evidence="4">RNase H type-1 domain-containing protein</fullName>
    </recommendedName>
</protein>
<dbReference type="InterPro" id="IPR036397">
    <property type="entry name" value="RNaseH_sf"/>
</dbReference>
<dbReference type="Gene3D" id="3.30.420.10">
    <property type="entry name" value="Ribonuclease H-like superfamily/Ribonuclease H"/>
    <property type="match status" value="1"/>
</dbReference>
<name>A0A7J9CWL9_GOSGO</name>
<sequence length="186" mass="21404">MRSFVWARVVYEECIFTKSDWWGWPRKSSLVKRVGNVRIMDWEPPPCGWLKFNVAGVSLDERAGCGGVLRDEKVVVSALFLGNCAVVGLEMVVLVAIIVAIEMFTSLFQKVQLPFIIEFDLNTVLNWLKYRSLRPWSLRKLFAEIEDGCRHIAEIQFAVTNHKKNGMVETLAKADMSRKNFFKATW</sequence>
<dbReference type="PANTHER" id="PTHR47723">
    <property type="entry name" value="OS05G0353850 PROTEIN"/>
    <property type="match status" value="1"/>
</dbReference>
<gene>
    <name evidence="2" type="ORF">Gogos_005573</name>
</gene>
<keyword evidence="1" id="KW-1133">Transmembrane helix</keyword>
<accession>A0A7J9CWL9</accession>
<organism evidence="2 3">
    <name type="scientific">Gossypium gossypioides</name>
    <name type="common">Mexican cotton</name>
    <name type="synonym">Selera gossypioides</name>
    <dbReference type="NCBI Taxonomy" id="34282"/>
    <lineage>
        <taxon>Eukaryota</taxon>
        <taxon>Viridiplantae</taxon>
        <taxon>Streptophyta</taxon>
        <taxon>Embryophyta</taxon>
        <taxon>Tracheophyta</taxon>
        <taxon>Spermatophyta</taxon>
        <taxon>Magnoliopsida</taxon>
        <taxon>eudicotyledons</taxon>
        <taxon>Gunneridae</taxon>
        <taxon>Pentapetalae</taxon>
        <taxon>rosids</taxon>
        <taxon>malvids</taxon>
        <taxon>Malvales</taxon>
        <taxon>Malvaceae</taxon>
        <taxon>Malvoideae</taxon>
        <taxon>Gossypium</taxon>
    </lineage>
</organism>
<keyword evidence="3" id="KW-1185">Reference proteome</keyword>
<dbReference type="EMBL" id="JABEZY010000035">
    <property type="protein sequence ID" value="MBA0752843.1"/>
    <property type="molecule type" value="Genomic_DNA"/>
</dbReference>
<dbReference type="GO" id="GO:0003676">
    <property type="term" value="F:nucleic acid binding"/>
    <property type="evidence" value="ECO:0007669"/>
    <property type="project" value="InterPro"/>
</dbReference>
<feature type="transmembrane region" description="Helical" evidence="1">
    <location>
        <begin position="78"/>
        <end position="101"/>
    </location>
</feature>
<comment type="caution">
    <text evidence="2">The sequence shown here is derived from an EMBL/GenBank/DDBJ whole genome shotgun (WGS) entry which is preliminary data.</text>
</comment>
<proteinExistence type="predicted"/>